<accession>A0A0G1SJT7</accession>
<feature type="non-terminal residue" evidence="2">
    <location>
        <position position="20"/>
    </location>
</feature>
<gene>
    <name evidence="2" type="ORF">UX92_C0011G0016</name>
</gene>
<evidence type="ECO:0000313" key="3">
    <source>
        <dbReference type="Proteomes" id="UP000034565"/>
    </source>
</evidence>
<evidence type="ECO:0000313" key="2">
    <source>
        <dbReference type="EMBL" id="KKU69749.1"/>
    </source>
</evidence>
<feature type="region of interest" description="Disordered" evidence="1">
    <location>
        <begin position="1"/>
        <end position="20"/>
    </location>
</feature>
<dbReference type="Proteomes" id="UP000034565">
    <property type="component" value="Unassembled WGS sequence"/>
</dbReference>
<reference evidence="2 3" key="1">
    <citation type="journal article" date="2015" name="Nature">
        <title>rRNA introns, odd ribosomes, and small enigmatic genomes across a large radiation of phyla.</title>
        <authorList>
            <person name="Brown C.T."/>
            <person name="Hug L.A."/>
            <person name="Thomas B.C."/>
            <person name="Sharon I."/>
            <person name="Castelle C.J."/>
            <person name="Singh A."/>
            <person name="Wilkins M.J."/>
            <person name="Williams K.H."/>
            <person name="Banfield J.F."/>
        </authorList>
    </citation>
    <scope>NUCLEOTIDE SEQUENCE [LARGE SCALE GENOMIC DNA]</scope>
</reference>
<dbReference type="AlphaFoldDB" id="A0A0G1SJT7"/>
<evidence type="ECO:0000256" key="1">
    <source>
        <dbReference type="SAM" id="MobiDB-lite"/>
    </source>
</evidence>
<dbReference type="EMBL" id="LCOA01000011">
    <property type="protein sequence ID" value="KKU69749.1"/>
    <property type="molecule type" value="Genomic_DNA"/>
</dbReference>
<comment type="caution">
    <text evidence="2">The sequence shown here is derived from an EMBL/GenBank/DDBJ whole genome shotgun (WGS) entry which is preliminary data.</text>
</comment>
<protein>
    <submittedName>
        <fullName evidence="2">Uncharacterized protein</fullName>
    </submittedName>
</protein>
<proteinExistence type="predicted"/>
<organism evidence="2 3">
    <name type="scientific">Candidatus Amesbacteria bacterium GW2011_GWA1_47_20</name>
    <dbReference type="NCBI Taxonomy" id="1618354"/>
    <lineage>
        <taxon>Bacteria</taxon>
        <taxon>Candidatus Amesiibacteriota</taxon>
    </lineage>
</organism>
<sequence length="20" mass="1963">MVGHHSLEVGILGSNPSSAA</sequence>
<name>A0A0G1SJT7_9BACT</name>